<dbReference type="OMA" id="TENSHRR"/>
<dbReference type="KEGG" id="ngr:NAEGRDRAFT_65875"/>
<feature type="region of interest" description="Disordered" evidence="1">
    <location>
        <begin position="1"/>
        <end position="156"/>
    </location>
</feature>
<reference evidence="2 3" key="1">
    <citation type="journal article" date="2010" name="Cell">
        <title>The genome of Naegleria gruberi illuminates early eukaryotic versatility.</title>
        <authorList>
            <person name="Fritz-Laylin L.K."/>
            <person name="Prochnik S.E."/>
            <person name="Ginger M.L."/>
            <person name="Dacks J.B."/>
            <person name="Carpenter M.L."/>
            <person name="Field M.C."/>
            <person name="Kuo A."/>
            <person name="Paredez A."/>
            <person name="Chapman J."/>
            <person name="Pham J."/>
            <person name="Shu S."/>
            <person name="Neupane R."/>
            <person name="Cipriano M."/>
            <person name="Mancuso J."/>
            <person name="Tu H."/>
            <person name="Salamov A."/>
            <person name="Lindquist E."/>
            <person name="Shapiro H."/>
            <person name="Lucas S."/>
            <person name="Grigoriev I.V."/>
            <person name="Cande W.Z."/>
            <person name="Fulton C."/>
            <person name="Rokhsar D.S."/>
            <person name="Dawson S.C."/>
        </authorList>
    </citation>
    <scope>NUCLEOTIDE SEQUENCE [LARGE SCALE GENOMIC DNA]</scope>
    <source>
        <strain evidence="2 3">NEG-M</strain>
    </source>
</reference>
<feature type="compositionally biased region" description="Polar residues" evidence="1">
    <location>
        <begin position="464"/>
        <end position="473"/>
    </location>
</feature>
<feature type="compositionally biased region" description="Polar residues" evidence="1">
    <location>
        <begin position="104"/>
        <end position="120"/>
    </location>
</feature>
<dbReference type="RefSeq" id="XP_002678827.1">
    <property type="nucleotide sequence ID" value="XM_002678781.1"/>
</dbReference>
<feature type="region of interest" description="Disordered" evidence="1">
    <location>
        <begin position="216"/>
        <end position="262"/>
    </location>
</feature>
<organism evidence="3">
    <name type="scientific">Naegleria gruberi</name>
    <name type="common">Amoeba</name>
    <dbReference type="NCBI Taxonomy" id="5762"/>
    <lineage>
        <taxon>Eukaryota</taxon>
        <taxon>Discoba</taxon>
        <taxon>Heterolobosea</taxon>
        <taxon>Tetramitia</taxon>
        <taxon>Eutetramitia</taxon>
        <taxon>Vahlkampfiidae</taxon>
        <taxon>Naegleria</taxon>
    </lineage>
</organism>
<gene>
    <name evidence="2" type="ORF">NAEGRDRAFT_65875</name>
</gene>
<evidence type="ECO:0000313" key="3">
    <source>
        <dbReference type="Proteomes" id="UP000006671"/>
    </source>
</evidence>
<feature type="compositionally biased region" description="Acidic residues" evidence="1">
    <location>
        <begin position="42"/>
        <end position="69"/>
    </location>
</feature>
<dbReference type="VEuPathDB" id="AmoebaDB:NAEGRDRAFT_65875"/>
<dbReference type="InParanoid" id="D2VAJ0"/>
<sequence length="486" mass="54949">MSTLKHAMDGDDDEDDDDSSDDDFDLVVTKELKPGAMLPTEMNDDEDEDGDFEPNQEDEDDEDDEDETEAKEGEQVVSTTDEEGDESKKEGDESDNVVDKPEETNITDTFNEPLPQTMTLATDLPAEEDEAESSEQEEEETVELTEEEKEKQERKELAKKMALKKYIDDMKEEAKAAQAYMSDECEEEDDEGNVLDYKTFDDLNDMDEKEIEKEIGDFVTFSDSDPEAEDIYGNEEAESEITGLSDEEEDETMSMMSFGGDDDDEYDILGARRKKIVSAKLTPKQLAAQLEKNQENLKTLQRKDGGYGQFSSRGSKLLNMTLSKIAIPSTSKSDTKQEVERKERKEAEEKKKEAEKKQMEAYRNAIKKRKREIEKQSLSLVDNDEPSSMMPTPSLDSISSFSNSQELLSIMQSSTSKQGSQKGHKNTSSVSKPSFLNKSNHNQKAAKQFAAKQQKLQQKKSKESVSLFNSSVSEKPKKKKKTTKKK</sequence>
<feature type="compositionally biased region" description="Low complexity" evidence="1">
    <location>
        <begin position="412"/>
        <end position="421"/>
    </location>
</feature>
<dbReference type="GeneID" id="8848541"/>
<dbReference type="OrthoDB" id="10482952at2759"/>
<feature type="compositionally biased region" description="Basic residues" evidence="1">
    <location>
        <begin position="476"/>
        <end position="486"/>
    </location>
</feature>
<feature type="compositionally biased region" description="Polar residues" evidence="1">
    <location>
        <begin position="323"/>
        <end position="332"/>
    </location>
</feature>
<keyword evidence="3" id="KW-1185">Reference proteome</keyword>
<feature type="compositionally biased region" description="Low complexity" evidence="1">
    <location>
        <begin position="443"/>
        <end position="456"/>
    </location>
</feature>
<feature type="region of interest" description="Disordered" evidence="1">
    <location>
        <begin position="323"/>
        <end position="486"/>
    </location>
</feature>
<evidence type="ECO:0000256" key="1">
    <source>
        <dbReference type="SAM" id="MobiDB-lite"/>
    </source>
</evidence>
<accession>D2VAJ0</accession>
<dbReference type="Proteomes" id="UP000006671">
    <property type="component" value="Unassembled WGS sequence"/>
</dbReference>
<feature type="compositionally biased region" description="Acidic residues" evidence="1">
    <location>
        <begin position="125"/>
        <end position="147"/>
    </location>
</feature>
<feature type="compositionally biased region" description="Polar residues" evidence="1">
    <location>
        <begin position="389"/>
        <end position="411"/>
    </location>
</feature>
<name>D2VAJ0_NAEGR</name>
<dbReference type="EMBL" id="GG738860">
    <property type="protein sequence ID" value="EFC46083.1"/>
    <property type="molecule type" value="Genomic_DNA"/>
</dbReference>
<proteinExistence type="predicted"/>
<feature type="compositionally biased region" description="Acidic residues" evidence="1">
    <location>
        <begin position="224"/>
        <end position="252"/>
    </location>
</feature>
<feature type="compositionally biased region" description="Acidic residues" evidence="1">
    <location>
        <begin position="10"/>
        <end position="25"/>
    </location>
</feature>
<feature type="compositionally biased region" description="Basic and acidic residues" evidence="1">
    <location>
        <begin position="333"/>
        <end position="360"/>
    </location>
</feature>
<evidence type="ECO:0000313" key="2">
    <source>
        <dbReference type="EMBL" id="EFC46083.1"/>
    </source>
</evidence>
<feature type="compositionally biased region" description="Polar residues" evidence="1">
    <location>
        <begin position="426"/>
        <end position="442"/>
    </location>
</feature>
<protein>
    <submittedName>
        <fullName evidence="2">Predicted protein</fullName>
    </submittedName>
</protein>
<feature type="compositionally biased region" description="Basic and acidic residues" evidence="1">
    <location>
        <begin position="86"/>
        <end position="103"/>
    </location>
</feature>
<dbReference type="AlphaFoldDB" id="D2VAJ0"/>